<keyword evidence="1 2" id="KW-0732">Signal</keyword>
<dbReference type="EMBL" id="CP154795">
    <property type="protein sequence ID" value="XAN07322.1"/>
    <property type="molecule type" value="Genomic_DNA"/>
</dbReference>
<dbReference type="InterPro" id="IPR001638">
    <property type="entry name" value="Solute-binding_3/MltF_N"/>
</dbReference>
<reference evidence="4 5" key="1">
    <citation type="submission" date="2024-04" db="EMBL/GenBank/DDBJ databases">
        <title>Isolation of an actinomycete strain from pig manure.</title>
        <authorList>
            <person name="Gong T."/>
            <person name="Yu Z."/>
            <person name="An M."/>
            <person name="Wei C."/>
            <person name="Yang W."/>
            <person name="Liu L."/>
        </authorList>
    </citation>
    <scope>NUCLEOTIDE SEQUENCE [LARGE SCALE GENOMIC DNA]</scope>
    <source>
        <strain evidence="4 5">ZF39</strain>
    </source>
</reference>
<dbReference type="Gene3D" id="3.40.190.10">
    <property type="entry name" value="Periplasmic binding protein-like II"/>
    <property type="match status" value="2"/>
</dbReference>
<accession>A0ABZ3FR43</accession>
<feature type="signal peptide" evidence="2">
    <location>
        <begin position="1"/>
        <end position="20"/>
    </location>
</feature>
<dbReference type="SUPFAM" id="SSF53850">
    <property type="entry name" value="Periplasmic binding protein-like II"/>
    <property type="match status" value="1"/>
</dbReference>
<dbReference type="Pfam" id="PF00497">
    <property type="entry name" value="SBP_bac_3"/>
    <property type="match status" value="1"/>
</dbReference>
<proteinExistence type="predicted"/>
<dbReference type="CDD" id="cd01004">
    <property type="entry name" value="PBP2_MidA_like"/>
    <property type="match status" value="1"/>
</dbReference>
<keyword evidence="5" id="KW-1185">Reference proteome</keyword>
<name>A0ABZ3FR43_9ACTN</name>
<dbReference type="Proteomes" id="UP001442841">
    <property type="component" value="Chromosome"/>
</dbReference>
<dbReference type="PANTHER" id="PTHR35936:SF17">
    <property type="entry name" value="ARGININE-BINDING EXTRACELLULAR PROTEIN ARTP"/>
    <property type="match status" value="1"/>
</dbReference>
<evidence type="ECO:0000313" key="4">
    <source>
        <dbReference type="EMBL" id="XAN07322.1"/>
    </source>
</evidence>
<dbReference type="PANTHER" id="PTHR35936">
    <property type="entry name" value="MEMBRANE-BOUND LYTIC MUREIN TRANSGLYCOSYLASE F"/>
    <property type="match status" value="1"/>
</dbReference>
<gene>
    <name evidence="4" type="ORF">AADG42_08455</name>
</gene>
<dbReference type="SMART" id="SM00062">
    <property type="entry name" value="PBPb"/>
    <property type="match status" value="1"/>
</dbReference>
<feature type="chain" id="PRO_5046567781" evidence="2">
    <location>
        <begin position="21"/>
        <end position="300"/>
    </location>
</feature>
<evidence type="ECO:0000313" key="5">
    <source>
        <dbReference type="Proteomes" id="UP001442841"/>
    </source>
</evidence>
<evidence type="ECO:0000256" key="1">
    <source>
        <dbReference type="ARBA" id="ARBA00022729"/>
    </source>
</evidence>
<feature type="domain" description="Solute-binding protein family 3/N-terminal" evidence="3">
    <location>
        <begin position="61"/>
        <end position="287"/>
    </location>
</feature>
<dbReference type="PROSITE" id="PS51257">
    <property type="entry name" value="PROKAR_LIPOPROTEIN"/>
    <property type="match status" value="1"/>
</dbReference>
<dbReference type="RefSeq" id="WP_425308776.1">
    <property type="nucleotide sequence ID" value="NZ_CP154795.1"/>
</dbReference>
<organism evidence="4 5">
    <name type="scientific">Ammonicoccus fulvus</name>
    <dbReference type="NCBI Taxonomy" id="3138240"/>
    <lineage>
        <taxon>Bacteria</taxon>
        <taxon>Bacillati</taxon>
        <taxon>Actinomycetota</taxon>
        <taxon>Actinomycetes</taxon>
        <taxon>Propionibacteriales</taxon>
        <taxon>Propionibacteriaceae</taxon>
        <taxon>Ammonicoccus</taxon>
    </lineage>
</organism>
<protein>
    <submittedName>
        <fullName evidence="4">ABC transporter substrate-binding protein</fullName>
    </submittedName>
</protein>
<sequence>MKSRTLALAASLSIATLVLSACGSDSLGTSSAPTAGAPVPSVAADPALVAKLPANIAESKKIIVGTDASYAPNEFLDTDGKTVIGADVDMFNAVAAKFGVTAEWQPSSFDTIITGVQGKKYDAGVSSFTINAKRMEQVTMVSYLNAGTQWATAKGNPKNIDPENACGMTIAVQTGTVQDEDDLPVRQEKCGDNKINVLQFEGQDQATAAVVSGRADAMLADSPIVAYAVKQSGDKLETLGDIYDAAPYGFVLPKDQAEFGAAIAEALTQLKADGTYDKVLEKWGTEQGGIDKFEVNPTAG</sequence>
<evidence type="ECO:0000259" key="3">
    <source>
        <dbReference type="SMART" id="SM00062"/>
    </source>
</evidence>
<evidence type="ECO:0000256" key="2">
    <source>
        <dbReference type="SAM" id="SignalP"/>
    </source>
</evidence>